<dbReference type="InterPro" id="IPR047664">
    <property type="entry name" value="SWEET"/>
</dbReference>
<feature type="transmembrane region" description="Helical" evidence="9">
    <location>
        <begin position="193"/>
        <end position="215"/>
    </location>
</feature>
<dbReference type="InterPro" id="IPR004316">
    <property type="entry name" value="SWEET_rpt"/>
</dbReference>
<protein>
    <recommendedName>
        <fullName evidence="9">Sugar transporter SWEET</fullName>
    </recommendedName>
</protein>
<dbReference type="AlphaFoldDB" id="A0A1I8AAE8"/>
<keyword evidence="5 9" id="KW-0812">Transmembrane</keyword>
<keyword evidence="6" id="KW-0677">Repeat</keyword>
<comment type="subcellular location">
    <subcellularLocation>
        <location evidence="9">Cell membrane</location>
        <topology evidence="9">Multi-pass membrane protein</topology>
    </subcellularLocation>
    <subcellularLocation>
        <location evidence="1">Endomembrane system</location>
        <topology evidence="1">Multi-pass membrane protein</topology>
    </subcellularLocation>
</comment>
<feature type="transmembrane region" description="Helical" evidence="9">
    <location>
        <begin position="79"/>
        <end position="99"/>
    </location>
</feature>
<comment type="similarity">
    <text evidence="2 9">Belongs to the SWEET sugar transporter family.</text>
</comment>
<dbReference type="Proteomes" id="UP000095287">
    <property type="component" value="Unplaced"/>
</dbReference>
<dbReference type="GO" id="GO:0012505">
    <property type="term" value="C:endomembrane system"/>
    <property type="evidence" value="ECO:0007669"/>
    <property type="project" value="UniProtKB-SubCell"/>
</dbReference>
<sequence>MTDVLDVLGQLTDNLPWTVFLASAAVHAVLLITSPMQAVHKWYSRQSSDSDTPIPYFFACVGSSLWLRYALYINDIKLMLLQCYAVTLQIFFLIALIRYRTKKRKLIRIFLSAVLAMGLLFFYMSRLSFEDGKRFSGRCASGAQIAGSFVCPYLIYKAITTRVIDFIPIAPVAFTWVMEMHAIVYSIGIDDFYMLLANTIFFCMDGMLLAMFFIFPSEQPSQKVSVM</sequence>
<dbReference type="GO" id="GO:0005886">
    <property type="term" value="C:plasma membrane"/>
    <property type="evidence" value="ECO:0007669"/>
    <property type="project" value="UniProtKB-SubCell"/>
</dbReference>
<evidence type="ECO:0000256" key="5">
    <source>
        <dbReference type="ARBA" id="ARBA00022692"/>
    </source>
</evidence>
<evidence type="ECO:0000313" key="10">
    <source>
        <dbReference type="Proteomes" id="UP000095287"/>
    </source>
</evidence>
<evidence type="ECO:0000256" key="1">
    <source>
        <dbReference type="ARBA" id="ARBA00004127"/>
    </source>
</evidence>
<feature type="transmembrane region" description="Helical" evidence="9">
    <location>
        <begin position="163"/>
        <end position="187"/>
    </location>
</feature>
<keyword evidence="4 9" id="KW-0762">Sugar transport</keyword>
<dbReference type="Pfam" id="PF03083">
    <property type="entry name" value="MtN3_slv"/>
    <property type="match status" value="1"/>
</dbReference>
<evidence type="ECO:0000256" key="8">
    <source>
        <dbReference type="ARBA" id="ARBA00023136"/>
    </source>
</evidence>
<evidence type="ECO:0000256" key="2">
    <source>
        <dbReference type="ARBA" id="ARBA00007809"/>
    </source>
</evidence>
<evidence type="ECO:0000256" key="7">
    <source>
        <dbReference type="ARBA" id="ARBA00022989"/>
    </source>
</evidence>
<dbReference type="PANTHER" id="PTHR10791:SF233">
    <property type="entry name" value="SUGAR TRANSPORTER SWEET"/>
    <property type="match status" value="1"/>
</dbReference>
<dbReference type="GO" id="GO:0051119">
    <property type="term" value="F:sugar transmembrane transporter activity"/>
    <property type="evidence" value="ECO:0007669"/>
    <property type="project" value="InterPro"/>
</dbReference>
<evidence type="ECO:0000256" key="3">
    <source>
        <dbReference type="ARBA" id="ARBA00022448"/>
    </source>
</evidence>
<dbReference type="PANTHER" id="PTHR10791">
    <property type="entry name" value="RAG1-ACTIVATING PROTEIN 1"/>
    <property type="match status" value="1"/>
</dbReference>
<reference evidence="11" key="1">
    <citation type="submission" date="2016-11" db="UniProtKB">
        <authorList>
            <consortium name="WormBaseParasite"/>
        </authorList>
    </citation>
    <scope>IDENTIFICATION</scope>
</reference>
<organism evidence="10 11">
    <name type="scientific">Steinernema glaseri</name>
    <dbReference type="NCBI Taxonomy" id="37863"/>
    <lineage>
        <taxon>Eukaryota</taxon>
        <taxon>Metazoa</taxon>
        <taxon>Ecdysozoa</taxon>
        <taxon>Nematoda</taxon>
        <taxon>Chromadorea</taxon>
        <taxon>Rhabditida</taxon>
        <taxon>Tylenchina</taxon>
        <taxon>Panagrolaimomorpha</taxon>
        <taxon>Strongyloidoidea</taxon>
        <taxon>Steinernematidae</taxon>
        <taxon>Steinernema</taxon>
    </lineage>
</organism>
<proteinExistence type="inferred from homology"/>
<feature type="transmembrane region" description="Helical" evidence="9">
    <location>
        <begin position="54"/>
        <end position="73"/>
    </location>
</feature>
<feature type="transmembrane region" description="Helical" evidence="9">
    <location>
        <begin position="15"/>
        <end position="33"/>
    </location>
</feature>
<keyword evidence="3 9" id="KW-0813">Transport</keyword>
<dbReference type="WBParaSite" id="L893_g3719.t1">
    <property type="protein sequence ID" value="L893_g3719.t1"/>
    <property type="gene ID" value="L893_g3719"/>
</dbReference>
<keyword evidence="7 9" id="KW-1133">Transmembrane helix</keyword>
<dbReference type="Gene3D" id="1.20.1280.290">
    <property type="match status" value="2"/>
</dbReference>
<evidence type="ECO:0000256" key="6">
    <source>
        <dbReference type="ARBA" id="ARBA00022737"/>
    </source>
</evidence>
<evidence type="ECO:0000256" key="4">
    <source>
        <dbReference type="ARBA" id="ARBA00022597"/>
    </source>
</evidence>
<name>A0A1I8AAE8_9BILA</name>
<keyword evidence="10" id="KW-1185">Reference proteome</keyword>
<comment type="function">
    <text evidence="9">Mediates sugar transport across membranes.</text>
</comment>
<evidence type="ECO:0000256" key="9">
    <source>
        <dbReference type="RuleBase" id="RU910715"/>
    </source>
</evidence>
<feature type="transmembrane region" description="Helical" evidence="9">
    <location>
        <begin position="106"/>
        <end position="123"/>
    </location>
</feature>
<keyword evidence="8 9" id="KW-0472">Membrane</keyword>
<accession>A0A1I8AAE8</accession>
<evidence type="ECO:0000313" key="11">
    <source>
        <dbReference type="WBParaSite" id="L893_g3719.t1"/>
    </source>
</evidence>
<feature type="transmembrane region" description="Helical" evidence="9">
    <location>
        <begin position="135"/>
        <end position="156"/>
    </location>
</feature>